<name>A0ABN6T2U7_9MOLU</name>
<reference evidence="2 3" key="1">
    <citation type="journal article" date="2022" name="Front. Microbiol.">
        <title>Male-killing mechanisms vary between Spiroplasma species.</title>
        <authorList>
            <person name="Arai H."/>
            <person name="Inoue M."/>
            <person name="Kageyama D."/>
        </authorList>
    </citation>
    <scope>NUCLEOTIDE SEQUENCE [LARGE SCALE GENOMIC DNA]</scope>
    <source>
        <strain evidence="3">sHm</strain>
    </source>
</reference>
<dbReference type="EMBL" id="AP026933">
    <property type="protein sequence ID" value="BDT03467.1"/>
    <property type="molecule type" value="Genomic_DNA"/>
</dbReference>
<gene>
    <name evidence="2" type="ORF">SHM_11130</name>
</gene>
<keyword evidence="1" id="KW-0472">Membrane</keyword>
<keyword evidence="3" id="KW-1185">Reference proteome</keyword>
<keyword evidence="1" id="KW-1133">Transmembrane helix</keyword>
<dbReference type="RefSeq" id="WP_281749446.1">
    <property type="nucleotide sequence ID" value="NZ_AP026933.1"/>
</dbReference>
<feature type="transmembrane region" description="Helical" evidence="1">
    <location>
        <begin position="29"/>
        <end position="54"/>
    </location>
</feature>
<evidence type="ECO:0000313" key="2">
    <source>
        <dbReference type="EMBL" id="BDT03467.1"/>
    </source>
</evidence>
<keyword evidence="1" id="KW-0812">Transmembrane</keyword>
<accession>A0ABN6T2U7</accession>
<dbReference type="Proteomes" id="UP001163387">
    <property type="component" value="Chromosome"/>
</dbReference>
<evidence type="ECO:0000313" key="3">
    <source>
        <dbReference type="Proteomes" id="UP001163387"/>
    </source>
</evidence>
<sequence length="72" mass="7846">MTFAQVIFDVSSAFVTTGLSLFDNSKLGIFSQLSLIFVMFVGQLGVSTTVLAWSDRKSKPTISRVEENVLIG</sequence>
<proteinExistence type="predicted"/>
<evidence type="ECO:0008006" key="4">
    <source>
        <dbReference type="Google" id="ProtNLM"/>
    </source>
</evidence>
<organism evidence="2 3">
    <name type="scientific">Spiroplasma ixodetis</name>
    <dbReference type="NCBI Taxonomy" id="2141"/>
    <lineage>
        <taxon>Bacteria</taxon>
        <taxon>Bacillati</taxon>
        <taxon>Mycoplasmatota</taxon>
        <taxon>Mollicutes</taxon>
        <taxon>Entomoplasmatales</taxon>
        <taxon>Spiroplasmataceae</taxon>
        <taxon>Spiroplasma</taxon>
    </lineage>
</organism>
<evidence type="ECO:0000256" key="1">
    <source>
        <dbReference type="SAM" id="Phobius"/>
    </source>
</evidence>
<protein>
    <recommendedName>
        <fullName evidence="4">Potassium uptake protein KtrB</fullName>
    </recommendedName>
</protein>